<proteinExistence type="predicted"/>
<dbReference type="Pfam" id="PF13989">
    <property type="entry name" value="YejG"/>
    <property type="match status" value="1"/>
</dbReference>
<evidence type="ECO:0000313" key="4">
    <source>
        <dbReference type="Proteomes" id="UP000233778"/>
    </source>
</evidence>
<dbReference type="KEGG" id="serq:CWC46_16315"/>
<dbReference type="EMBL" id="CP025085">
    <property type="protein sequence ID" value="AUH01241.1"/>
    <property type="molecule type" value="Genomic_DNA"/>
</dbReference>
<dbReference type="InterPro" id="IPR020489">
    <property type="entry name" value="Uncharacterised_YejG"/>
</dbReference>
<organism evidence="2 3">
    <name type="scientific">Serratia sp. (strain ATCC 39006)</name>
    <name type="common">Prodigiosinella confusarubida</name>
    <dbReference type="NCBI Taxonomy" id="104623"/>
    <lineage>
        <taxon>Bacteria</taxon>
        <taxon>Pseudomonadati</taxon>
        <taxon>Pseudomonadota</taxon>
        <taxon>Gammaproteobacteria</taxon>
        <taxon>Enterobacterales</taxon>
        <taxon>Pectobacteriaceae</taxon>
        <taxon>Prodigiosinella</taxon>
    </lineage>
</organism>
<dbReference type="RefSeq" id="WP_021015485.1">
    <property type="nucleotide sequence ID" value="NZ_CP025084.1"/>
</dbReference>
<dbReference type="OrthoDB" id="6413388at2"/>
<name>A0A2I5T9J3_SERS3</name>
<dbReference type="AlphaFoldDB" id="A0A2I5T9J3"/>
<keyword evidence="3" id="KW-1185">Reference proteome</keyword>
<gene>
    <name evidence="1" type="ORF">CWC46_16315</name>
    <name evidence="2" type="ORF">Ser39006_016315</name>
</gene>
<protein>
    <submittedName>
        <fullName evidence="2">Uncharacterized protein</fullName>
    </submittedName>
</protein>
<accession>A0A2I5T9J3</accession>
<dbReference type="NCBIfam" id="NF008811">
    <property type="entry name" value="PRK11835.1"/>
    <property type="match status" value="1"/>
</dbReference>
<evidence type="ECO:0000313" key="2">
    <source>
        <dbReference type="EMBL" id="AUH05562.1"/>
    </source>
</evidence>
<reference evidence="1 4" key="3">
    <citation type="submission" date="2017-11" db="EMBL/GenBank/DDBJ databases">
        <title>Complete genome sequence of Serratia sp. ATCC 39006 LacA.</title>
        <authorList>
            <person name="Hampton H.G."/>
            <person name="Jackson S.A."/>
            <person name="Jauregui R."/>
            <person name="Poulter G.T.M."/>
            <person name="Salmond G.P.C."/>
            <person name="Fineran P.C."/>
        </authorList>
    </citation>
    <scope>NUCLEOTIDE SEQUENCE [LARGE SCALE GENOMIC DNA]</scope>
    <source>
        <strain evidence="1 4">ATCC 39006</strain>
    </source>
</reference>
<dbReference type="KEGG" id="sera:Ser39006_016315"/>
<evidence type="ECO:0000313" key="1">
    <source>
        <dbReference type="EMBL" id="AUH01241.1"/>
    </source>
</evidence>
<reference evidence="2" key="4">
    <citation type="submission" date="2017-11" db="EMBL/GenBank/DDBJ databases">
        <title>Complete genome sequence of Serratia sp. ATCC 39006.</title>
        <authorList>
            <person name="Hampton H.G."/>
            <person name="Jackson S.A."/>
            <person name="Jauregui R."/>
            <person name="Poulter G.T.M."/>
            <person name="Salmond G.P.C."/>
            <person name="Fineran P.C."/>
        </authorList>
    </citation>
    <scope>NUCLEOTIDE SEQUENCE</scope>
    <source>
        <strain evidence="2">ATCC 39006</strain>
    </source>
</reference>
<dbReference type="Proteomes" id="UP000233778">
    <property type="component" value="Chromosome"/>
</dbReference>
<reference evidence="2 3" key="1">
    <citation type="journal article" date="2013" name="Genome Announc.">
        <title>Draft genome sequence of Serratia sp. strain ATCC 39006, a model bacterium for analysis of the biosynthesis and regulation of prodigiosin, a carbapenem, and gas vesicles.</title>
        <authorList>
            <person name="Fineran P.C."/>
            <person name="Iglesias Cans M.C."/>
            <person name="Ramsay J.P."/>
            <person name="Wilf N.M."/>
            <person name="Cossyleon D."/>
            <person name="McNeil M.B."/>
            <person name="Williamson N.R."/>
            <person name="Monson R.E."/>
            <person name="Becher S.A."/>
            <person name="Stanton J.A."/>
            <person name="Brugger K."/>
            <person name="Brown S.D."/>
            <person name="Salmond G.P."/>
        </authorList>
    </citation>
    <scope>NUCLEOTIDE SEQUENCE [LARGE SCALE GENOMIC DNA]</scope>
    <source>
        <strain evidence="2">ATCC 39006</strain>
        <strain evidence="3">ATCC 39006 / SC 11482</strain>
    </source>
</reference>
<dbReference type="EMBL" id="CP025084">
    <property type="protein sequence ID" value="AUH05562.1"/>
    <property type="molecule type" value="Genomic_DNA"/>
</dbReference>
<dbReference type="Proteomes" id="UP000017700">
    <property type="component" value="Chromosome"/>
</dbReference>
<sequence length="114" mass="12918">MNSLQLSVVHRLPQSYRWLTGFTGVKVEPIPLSGKDDDNNLIGFKLLSHDGKDAWKILHQLDQYLDEIHVQCTVLEWDSEPCLFLHRNDESTALCHLKNVGVAIAESIAAQHPF</sequence>
<reference evidence="2" key="2">
    <citation type="submission" date="2013-09" db="EMBL/GenBank/DDBJ databases">
        <authorList>
            <person name="Wang G."/>
            <person name="Yang Y."/>
            <person name="Su Y."/>
        </authorList>
    </citation>
    <scope>NUCLEOTIDE SEQUENCE</scope>
    <source>
        <strain evidence="2">ATCC 39006</strain>
    </source>
</reference>
<dbReference type="STRING" id="104623.Ser39006_02219"/>
<evidence type="ECO:0000313" key="3">
    <source>
        <dbReference type="Proteomes" id="UP000017700"/>
    </source>
</evidence>